<dbReference type="InterPro" id="IPR007410">
    <property type="entry name" value="LpqE-like"/>
</dbReference>
<protein>
    <submittedName>
        <fullName evidence="3">Copper metallochaperone</fullName>
    </submittedName>
</protein>
<feature type="chain" id="PRO_5001623545" evidence="2">
    <location>
        <begin position="24"/>
        <end position="183"/>
    </location>
</feature>
<feature type="compositionally biased region" description="Basic and acidic residues" evidence="1">
    <location>
        <begin position="167"/>
        <end position="183"/>
    </location>
</feature>
<dbReference type="PANTHER" id="PTHR36302">
    <property type="entry name" value="BLR7088 PROTEIN"/>
    <property type="match status" value="1"/>
</dbReference>
<gene>
    <name evidence="3" type="ORF">ADINL_0141</name>
</gene>
<evidence type="ECO:0000256" key="1">
    <source>
        <dbReference type="SAM" id="MobiDB-lite"/>
    </source>
</evidence>
<accession>A0A063Y9W7</accession>
<dbReference type="RefSeq" id="WP_036542520.1">
    <property type="nucleotide sequence ID" value="NZ_JBKBNO010000005.1"/>
</dbReference>
<evidence type="ECO:0000313" key="4">
    <source>
        <dbReference type="Proteomes" id="UP000027318"/>
    </source>
</evidence>
<dbReference type="PANTHER" id="PTHR36302:SF1">
    <property type="entry name" value="COPPER CHAPERONE PCU(A)C"/>
    <property type="match status" value="1"/>
</dbReference>
<dbReference type="Proteomes" id="UP000027318">
    <property type="component" value="Unassembled WGS sequence"/>
</dbReference>
<organism evidence="3 4">
    <name type="scientific">Nitrincola lacisaponensis</name>
    <dbReference type="NCBI Taxonomy" id="267850"/>
    <lineage>
        <taxon>Bacteria</taxon>
        <taxon>Pseudomonadati</taxon>
        <taxon>Pseudomonadota</taxon>
        <taxon>Gammaproteobacteria</taxon>
        <taxon>Oceanospirillales</taxon>
        <taxon>Oceanospirillaceae</taxon>
        <taxon>Nitrincola</taxon>
    </lineage>
</organism>
<dbReference type="SUPFAM" id="SSF110087">
    <property type="entry name" value="DR1885-like metal-binding protein"/>
    <property type="match status" value="1"/>
</dbReference>
<name>A0A063Y9W7_9GAMM</name>
<keyword evidence="4" id="KW-1185">Reference proteome</keyword>
<dbReference type="EMBL" id="JMSZ01000001">
    <property type="protein sequence ID" value="KDE41461.1"/>
    <property type="molecule type" value="Genomic_DNA"/>
</dbReference>
<dbReference type="InterPro" id="IPR058248">
    <property type="entry name" value="Lxx211020-like"/>
</dbReference>
<feature type="signal peptide" evidence="2">
    <location>
        <begin position="1"/>
        <end position="23"/>
    </location>
</feature>
<reference evidence="3 4" key="1">
    <citation type="journal article" date="2005" name="Int. J. Syst. Evol. Microbiol.">
        <title>Nitrincola lacisaponensis gen. nov., sp. nov., a novel alkaliphilic bacterium isolated from an alkaline, saline lake.</title>
        <authorList>
            <person name="Dimitriu P.A."/>
            <person name="Shukla S.K."/>
            <person name="Conradt J."/>
            <person name="Marquez M.C."/>
            <person name="Ventosa A."/>
            <person name="Maglia A."/>
            <person name="Peyton B.M."/>
            <person name="Pinkart H.C."/>
            <person name="Mormile M.R."/>
        </authorList>
    </citation>
    <scope>NUCLEOTIDE SEQUENCE [LARGE SCALE GENOMIC DNA]</scope>
    <source>
        <strain evidence="3 4">4CA</strain>
    </source>
</reference>
<dbReference type="STRING" id="267850.ADINL_0141"/>
<proteinExistence type="predicted"/>
<comment type="caution">
    <text evidence="3">The sequence shown here is derived from an EMBL/GenBank/DDBJ whole genome shotgun (WGS) entry which is preliminary data.</text>
</comment>
<dbReference type="InterPro" id="IPR036182">
    <property type="entry name" value="PCuAC_sf"/>
</dbReference>
<evidence type="ECO:0000313" key="3">
    <source>
        <dbReference type="EMBL" id="KDE41461.1"/>
    </source>
</evidence>
<dbReference type="AlphaFoldDB" id="A0A063Y9W7"/>
<dbReference type="Pfam" id="PF04314">
    <property type="entry name" value="PCuAC"/>
    <property type="match status" value="1"/>
</dbReference>
<keyword evidence="2" id="KW-0732">Signal</keyword>
<dbReference type="OrthoDB" id="6118533at2"/>
<dbReference type="Gene3D" id="2.60.40.1890">
    <property type="entry name" value="PCu(A)C copper chaperone"/>
    <property type="match status" value="1"/>
</dbReference>
<sequence length="183" mass="20284">MTGTLRLIGVLLLSMVFSSQLMAARIYTDSAWTPNFAVPGLDRAPVYLSITNLSDSPRQLIGASTEIADQVSIQALTQANNRMRVSYIERVELPVGVTVNLENSGLYLMLEGIQSNLRPGSRFNLTLHFDRGEEHTLRVQVRSVGVTADRMLENMRTDPMQPGSAPRRTEGLEEGIKTDPLIR</sequence>
<evidence type="ECO:0000256" key="2">
    <source>
        <dbReference type="SAM" id="SignalP"/>
    </source>
</evidence>
<feature type="region of interest" description="Disordered" evidence="1">
    <location>
        <begin position="156"/>
        <end position="183"/>
    </location>
</feature>